<evidence type="ECO:0000313" key="6">
    <source>
        <dbReference type="Proteomes" id="UP000683360"/>
    </source>
</evidence>
<feature type="region of interest" description="Disordered" evidence="3">
    <location>
        <begin position="379"/>
        <end position="402"/>
    </location>
</feature>
<dbReference type="Proteomes" id="UP000683360">
    <property type="component" value="Unassembled WGS sequence"/>
</dbReference>
<reference evidence="5" key="1">
    <citation type="submission" date="2021-03" db="EMBL/GenBank/DDBJ databases">
        <authorList>
            <person name="Bekaert M."/>
        </authorList>
    </citation>
    <scope>NUCLEOTIDE SEQUENCE</scope>
</reference>
<dbReference type="InterPro" id="IPR027417">
    <property type="entry name" value="P-loop_NTPase"/>
</dbReference>
<gene>
    <name evidence="5" type="ORF">MEDL_8728</name>
</gene>
<proteinExistence type="predicted"/>
<feature type="compositionally biased region" description="Basic and acidic residues" evidence="3">
    <location>
        <begin position="392"/>
        <end position="402"/>
    </location>
</feature>
<dbReference type="InterPro" id="IPR003395">
    <property type="entry name" value="RecF/RecN/SMC_N"/>
</dbReference>
<feature type="domain" description="RecF/RecN/SMC N-terminal" evidence="4">
    <location>
        <begin position="2"/>
        <end position="139"/>
    </location>
</feature>
<keyword evidence="6" id="KW-1185">Reference proteome</keyword>
<dbReference type="InterPro" id="IPR027120">
    <property type="entry name" value="Smc2_ABC"/>
</dbReference>
<accession>A0A8S3QEG6</accession>
<dbReference type="EMBL" id="CAJPWZ010000461">
    <property type="protein sequence ID" value="CAG2193597.1"/>
    <property type="molecule type" value="Genomic_DNA"/>
</dbReference>
<keyword evidence="1" id="KW-0131">Cell cycle</keyword>
<name>A0A8S3QEG6_MYTED</name>
<protein>
    <submittedName>
        <fullName evidence="5">SMC2</fullName>
    </submittedName>
</protein>
<keyword evidence="2" id="KW-0175">Coiled coil</keyword>
<evidence type="ECO:0000256" key="2">
    <source>
        <dbReference type="SAM" id="Coils"/>
    </source>
</evidence>
<dbReference type="PANTHER" id="PTHR43977">
    <property type="entry name" value="STRUCTURAL MAINTENANCE OF CHROMOSOMES PROTEIN 3"/>
    <property type="match status" value="1"/>
</dbReference>
<sequence length="402" mass="45632">MHIKSMVVDGFKSYAQRTEINGFDPLFNAITGLNGSGKSNILDSICFLLGITNLSHVRATNLQELVYKNGQAGVTKATVSITFDNMDKKQSPLGYEQYDEITITRQVVIGGRNKYLINGSNANNTRVQDLFRSVQLNVNNPHFLIMQGRITKVLNMKPPEILSMIEEAAEKKDAKLREIDTVVKEDITPTMTKLKEERSSYLEYQKIIRELEHLNKLYIAFQYVCAEERKKKSADDLLEMQETIENTKVKMVEMNDQIKEISQKLEHNLSEKQKVEALAQSAVDNKKEGLKAEQKKRKDLVKQSDNDKKTLQSKQKEIDKVAKDLEKLQAQSNEDQEAYTAAQNRFQAVSAGLSSNTDGEDATLNDQLLTAKNDISKAQTETKQAQMRLKHARDEVKKKQAK</sequence>
<evidence type="ECO:0000256" key="1">
    <source>
        <dbReference type="ARBA" id="ARBA00023306"/>
    </source>
</evidence>
<feature type="region of interest" description="Disordered" evidence="3">
    <location>
        <begin position="284"/>
        <end position="316"/>
    </location>
</feature>
<evidence type="ECO:0000256" key="3">
    <source>
        <dbReference type="SAM" id="MobiDB-lite"/>
    </source>
</evidence>
<feature type="compositionally biased region" description="Basic and acidic residues" evidence="3">
    <location>
        <begin position="284"/>
        <end position="293"/>
    </location>
</feature>
<evidence type="ECO:0000259" key="4">
    <source>
        <dbReference type="Pfam" id="PF02463"/>
    </source>
</evidence>
<dbReference type="Gene3D" id="3.40.50.300">
    <property type="entry name" value="P-loop containing nucleotide triphosphate hydrolases"/>
    <property type="match status" value="1"/>
</dbReference>
<dbReference type="Pfam" id="PF02463">
    <property type="entry name" value="SMC_N"/>
    <property type="match status" value="1"/>
</dbReference>
<dbReference type="OrthoDB" id="10255539at2759"/>
<evidence type="ECO:0000313" key="5">
    <source>
        <dbReference type="EMBL" id="CAG2193597.1"/>
    </source>
</evidence>
<organism evidence="5 6">
    <name type="scientific">Mytilus edulis</name>
    <name type="common">Blue mussel</name>
    <dbReference type="NCBI Taxonomy" id="6550"/>
    <lineage>
        <taxon>Eukaryota</taxon>
        <taxon>Metazoa</taxon>
        <taxon>Spiralia</taxon>
        <taxon>Lophotrochozoa</taxon>
        <taxon>Mollusca</taxon>
        <taxon>Bivalvia</taxon>
        <taxon>Autobranchia</taxon>
        <taxon>Pteriomorphia</taxon>
        <taxon>Mytilida</taxon>
        <taxon>Mytiloidea</taxon>
        <taxon>Mytilidae</taxon>
        <taxon>Mytilinae</taxon>
        <taxon>Mytilus</taxon>
    </lineage>
</organism>
<dbReference type="GO" id="GO:0016887">
    <property type="term" value="F:ATP hydrolysis activity"/>
    <property type="evidence" value="ECO:0007669"/>
    <property type="project" value="InterPro"/>
</dbReference>
<dbReference type="GO" id="GO:0005524">
    <property type="term" value="F:ATP binding"/>
    <property type="evidence" value="ECO:0007669"/>
    <property type="project" value="InterPro"/>
</dbReference>
<feature type="coiled-coil region" evidence="2">
    <location>
        <begin position="237"/>
        <end position="264"/>
    </location>
</feature>
<dbReference type="CDD" id="cd03273">
    <property type="entry name" value="ABC_SMC2_euk"/>
    <property type="match status" value="1"/>
</dbReference>
<comment type="caution">
    <text evidence="5">The sequence shown here is derived from an EMBL/GenBank/DDBJ whole genome shotgun (WGS) entry which is preliminary data.</text>
</comment>
<dbReference type="SUPFAM" id="SSF52540">
    <property type="entry name" value="P-loop containing nucleoside triphosphate hydrolases"/>
    <property type="match status" value="1"/>
</dbReference>
<feature type="compositionally biased region" description="Basic and acidic residues" evidence="3">
    <location>
        <begin position="300"/>
        <end position="316"/>
    </location>
</feature>
<dbReference type="AlphaFoldDB" id="A0A8S3QEG6"/>